<name>A0A8S5SV39_9CAUD</name>
<evidence type="ECO:0000313" key="1">
    <source>
        <dbReference type="EMBL" id="DAF54798.1"/>
    </source>
</evidence>
<reference evidence="1" key="1">
    <citation type="journal article" date="2021" name="Proc. Natl. Acad. Sci. U.S.A.">
        <title>A Catalog of Tens of Thousands of Viruses from Human Metagenomes Reveals Hidden Associations with Chronic Diseases.</title>
        <authorList>
            <person name="Tisza M.J."/>
            <person name="Buck C.B."/>
        </authorList>
    </citation>
    <scope>NUCLEOTIDE SEQUENCE</scope>
    <source>
        <strain evidence="1">CtqPo10</strain>
    </source>
</reference>
<sequence>MSKNIDEKLLEIGFKKKIKNENLYEYVRENEESKYIHKVDIAKKLISNEYVLYSYQTVSDRNIVVGLTVNEMKLFLEKMEEIENIK</sequence>
<accession>A0A8S5SV39</accession>
<protein>
    <submittedName>
        <fullName evidence="1">Uncharacterized protein</fullName>
    </submittedName>
</protein>
<dbReference type="EMBL" id="BK032682">
    <property type="protein sequence ID" value="DAF54798.1"/>
    <property type="molecule type" value="Genomic_DNA"/>
</dbReference>
<organism evidence="1">
    <name type="scientific">Siphoviridae sp. ctqPo10</name>
    <dbReference type="NCBI Taxonomy" id="2827948"/>
    <lineage>
        <taxon>Viruses</taxon>
        <taxon>Duplodnaviria</taxon>
        <taxon>Heunggongvirae</taxon>
        <taxon>Uroviricota</taxon>
        <taxon>Caudoviricetes</taxon>
    </lineage>
</organism>
<proteinExistence type="predicted"/>